<dbReference type="AlphaFoldDB" id="F2IC12"/>
<name>F2IC12_FLUTR</name>
<dbReference type="eggNOG" id="ENOG5033KG2">
    <property type="taxonomic scope" value="Bacteria"/>
</dbReference>
<proteinExistence type="predicted"/>
<gene>
    <name evidence="1" type="ordered locus">Fluta_1243</name>
</gene>
<dbReference type="STRING" id="755732.Fluta_1243"/>
<dbReference type="KEGG" id="fte:Fluta_1243"/>
<evidence type="ECO:0000313" key="2">
    <source>
        <dbReference type="Proteomes" id="UP000007463"/>
    </source>
</evidence>
<reference evidence="2" key="2">
    <citation type="submission" date="2011-02" db="EMBL/GenBank/DDBJ databases">
        <title>The complete genome of Fluviicola taffensis DSM 16823.</title>
        <authorList>
            <consortium name="US DOE Joint Genome Institute (JGI-PGF)"/>
            <person name="Lucas S."/>
            <person name="Copeland A."/>
            <person name="Lapidus A."/>
            <person name="Bruce D."/>
            <person name="Goodwin L."/>
            <person name="Pitluck S."/>
            <person name="Kyrpides N."/>
            <person name="Mavromatis K."/>
            <person name="Ivanova N."/>
            <person name="Mikhailova N."/>
            <person name="Pagani I."/>
            <person name="Chertkov O."/>
            <person name="Detter J.C."/>
            <person name="Han C."/>
            <person name="Tapia R."/>
            <person name="Land M."/>
            <person name="Hauser L."/>
            <person name="Markowitz V."/>
            <person name="Cheng J.-F."/>
            <person name="Hugenholtz P."/>
            <person name="Woyke T."/>
            <person name="Wu D."/>
            <person name="Tindall B."/>
            <person name="Pomrenke H.G."/>
            <person name="Brambilla E."/>
            <person name="Klenk H.-P."/>
            <person name="Eisen J.A."/>
        </authorList>
    </citation>
    <scope>NUCLEOTIDE SEQUENCE [LARGE SCALE GENOMIC DNA]</scope>
    <source>
        <strain evidence="2">DSM 16823 / RW262 / RW262</strain>
    </source>
</reference>
<evidence type="ECO:0000313" key="1">
    <source>
        <dbReference type="EMBL" id="AEA43238.1"/>
    </source>
</evidence>
<sequence length="239" mass="27781">MMFDFMRPLLILALTLKLGLVLGQPLIGIEFPVIKNEGQTMESFIPECWTVVDSTKGDLNGDNELDIAFAIKSKDSLTSYSFIEFEGEQRVHKMEVEKYPRSILIVALKQPGGNNFSLIEQSNSIISGLASKIQIDNRLLKIEYHSDNMERNFSNNTKYFFSYQNEQLVLIKVKRFELYAGWTQHFILDFSSQKLELTKGKLNAEKQNIIWKNLEPIQPKTMRDFESPYRWYITEGIYI</sequence>
<dbReference type="Proteomes" id="UP000007463">
    <property type="component" value="Chromosome"/>
</dbReference>
<reference evidence="1 2" key="1">
    <citation type="journal article" date="2011" name="Stand. Genomic Sci.">
        <title>Complete genome sequence of the gliding freshwater bacterium Fluviicola taffensis type strain (RW262).</title>
        <authorList>
            <person name="Woyke T."/>
            <person name="Chertkov O."/>
            <person name="Lapidus A."/>
            <person name="Nolan M."/>
            <person name="Lucas S."/>
            <person name="Del Rio T.G."/>
            <person name="Tice H."/>
            <person name="Cheng J.F."/>
            <person name="Tapia R."/>
            <person name="Han C."/>
            <person name="Goodwin L."/>
            <person name="Pitluck S."/>
            <person name="Liolios K."/>
            <person name="Pagani I."/>
            <person name="Ivanova N."/>
            <person name="Huntemann M."/>
            <person name="Mavromatis K."/>
            <person name="Mikhailova N."/>
            <person name="Pati A."/>
            <person name="Chen A."/>
            <person name="Palaniappan K."/>
            <person name="Land M."/>
            <person name="Hauser L."/>
            <person name="Brambilla E.M."/>
            <person name="Rohde M."/>
            <person name="Mwirichia R."/>
            <person name="Sikorski J."/>
            <person name="Tindall B.J."/>
            <person name="Goker M."/>
            <person name="Bristow J."/>
            <person name="Eisen J.A."/>
            <person name="Markowitz V."/>
            <person name="Hugenholtz P."/>
            <person name="Klenk H.P."/>
            <person name="Kyrpides N.C."/>
        </authorList>
    </citation>
    <scope>NUCLEOTIDE SEQUENCE [LARGE SCALE GENOMIC DNA]</scope>
    <source>
        <strain evidence="2">DSM 16823 / RW262 / RW262</strain>
    </source>
</reference>
<protein>
    <submittedName>
        <fullName evidence="1">Uncharacterized protein</fullName>
    </submittedName>
</protein>
<dbReference type="EMBL" id="CP002542">
    <property type="protein sequence ID" value="AEA43238.1"/>
    <property type="molecule type" value="Genomic_DNA"/>
</dbReference>
<keyword evidence="2" id="KW-1185">Reference proteome</keyword>
<dbReference type="HOGENOM" id="CLU_1159722_0_0_10"/>
<accession>F2IC12</accession>
<organism evidence="1 2">
    <name type="scientific">Fluviicola taffensis (strain DSM 16823 / NCIMB 13979 / RW262)</name>
    <dbReference type="NCBI Taxonomy" id="755732"/>
    <lineage>
        <taxon>Bacteria</taxon>
        <taxon>Pseudomonadati</taxon>
        <taxon>Bacteroidota</taxon>
        <taxon>Flavobacteriia</taxon>
        <taxon>Flavobacteriales</taxon>
        <taxon>Crocinitomicaceae</taxon>
        <taxon>Fluviicola</taxon>
    </lineage>
</organism>